<gene>
    <name evidence="7" type="ORF">ACCI51_00015</name>
</gene>
<sequence>MKQPTRRAMLAACATFLLQAGAYADIEVVNSDVCPSDSTTVGYSEVLNYPDEFCDLVNSGDLAGLSGGASIERLGDNCQLTDNESRQMSKTLCKSEPSAPHVVSGSSCSSDAGPVTYLEAQIYKDELCSVLGDWEIANLADNASMDGSGYRCGSRKNEIRELGSTLCKSDTPQESGSAPKVAYVEVNSNNLGNAGCFTGSDGSQLFDIAVIFAANINYDGQKAVLHFNDQVSDLLNNNLSTVQDLQAKGTKVVLSVLGNHQNAGWSCFADEQSTEGFAQQLKDAVDQYGLDGIDIDDEYSQCSQTYSDSLVKVTSVLREKMPNKIISKALWSDTDAFQAEWNGKKLGDQLTYGWEMSYWLGSSCTSRVQKYLNLGVDRSKLGVGASTVLNSASAASALASCNENNNLGGGTMIFNMTKDSSSYLSTIWPGTSALPNCLK</sequence>
<dbReference type="Gene3D" id="3.10.40.10">
    <property type="entry name" value="Aerolysin/Pertussis toxin (APT), N-terminal domain"/>
    <property type="match status" value="2"/>
</dbReference>
<evidence type="ECO:0000256" key="5">
    <source>
        <dbReference type="SAM" id="SignalP"/>
    </source>
</evidence>
<dbReference type="SUPFAM" id="SSF56436">
    <property type="entry name" value="C-type lectin-like"/>
    <property type="match status" value="1"/>
</dbReference>
<dbReference type="Pfam" id="PF00704">
    <property type="entry name" value="Glyco_hydro_18"/>
    <property type="match status" value="1"/>
</dbReference>
<dbReference type="PROSITE" id="PS01095">
    <property type="entry name" value="GH18_1"/>
    <property type="match status" value="1"/>
</dbReference>
<protein>
    <submittedName>
        <fullName evidence="7">Glycosyl hydrolase family 18 protein</fullName>
    </submittedName>
</protein>
<dbReference type="InterPro" id="IPR037015">
    <property type="entry name" value="APT_N_sf"/>
</dbReference>
<keyword evidence="5" id="KW-0732">Signal</keyword>
<dbReference type="Proteomes" id="UP001569414">
    <property type="component" value="Unassembled WGS sequence"/>
</dbReference>
<keyword evidence="1 3" id="KW-0378">Hydrolase</keyword>
<accession>A0ABV4NHZ9</accession>
<evidence type="ECO:0000256" key="4">
    <source>
        <dbReference type="RuleBase" id="RU004453"/>
    </source>
</evidence>
<organism evidence="7 8">
    <name type="scientific">Microbulbifer echini</name>
    <dbReference type="NCBI Taxonomy" id="1529067"/>
    <lineage>
        <taxon>Bacteria</taxon>
        <taxon>Pseudomonadati</taxon>
        <taxon>Pseudomonadota</taxon>
        <taxon>Gammaproteobacteria</taxon>
        <taxon>Cellvibrionales</taxon>
        <taxon>Microbulbiferaceae</taxon>
        <taxon>Microbulbifer</taxon>
    </lineage>
</organism>
<feature type="signal peptide" evidence="5">
    <location>
        <begin position="1"/>
        <end position="24"/>
    </location>
</feature>
<dbReference type="InterPro" id="IPR001223">
    <property type="entry name" value="Glyco_hydro18_cat"/>
</dbReference>
<dbReference type="InterPro" id="IPR016187">
    <property type="entry name" value="CTDL_fold"/>
</dbReference>
<evidence type="ECO:0000256" key="1">
    <source>
        <dbReference type="ARBA" id="ARBA00022801"/>
    </source>
</evidence>
<evidence type="ECO:0000256" key="2">
    <source>
        <dbReference type="ARBA" id="ARBA00023295"/>
    </source>
</evidence>
<keyword evidence="2 3" id="KW-0326">Glycosidase</keyword>
<dbReference type="EMBL" id="JBGMEL010000001">
    <property type="protein sequence ID" value="MFA0788910.1"/>
    <property type="molecule type" value="Genomic_DNA"/>
</dbReference>
<dbReference type="InterPro" id="IPR017853">
    <property type="entry name" value="GH"/>
</dbReference>
<feature type="domain" description="GH18" evidence="6">
    <location>
        <begin position="178"/>
        <end position="434"/>
    </location>
</feature>
<feature type="chain" id="PRO_5045375870" evidence="5">
    <location>
        <begin position="25"/>
        <end position="439"/>
    </location>
</feature>
<dbReference type="Gene3D" id="3.20.20.80">
    <property type="entry name" value="Glycosidases"/>
    <property type="match status" value="1"/>
</dbReference>
<keyword evidence="8" id="KW-1185">Reference proteome</keyword>
<dbReference type="SUPFAM" id="SSF51445">
    <property type="entry name" value="(Trans)glycosidases"/>
    <property type="match status" value="1"/>
</dbReference>
<evidence type="ECO:0000313" key="7">
    <source>
        <dbReference type="EMBL" id="MFA0788910.1"/>
    </source>
</evidence>
<dbReference type="PROSITE" id="PS51910">
    <property type="entry name" value="GH18_2"/>
    <property type="match status" value="1"/>
</dbReference>
<dbReference type="RefSeq" id="WP_371842147.1">
    <property type="nucleotide sequence ID" value="NZ_JBGMEL010000001.1"/>
</dbReference>
<comment type="similarity">
    <text evidence="4">Belongs to the glycosyl hydrolase 18 family.</text>
</comment>
<evidence type="ECO:0000256" key="3">
    <source>
        <dbReference type="RuleBase" id="RU000489"/>
    </source>
</evidence>
<evidence type="ECO:0000313" key="8">
    <source>
        <dbReference type="Proteomes" id="UP001569414"/>
    </source>
</evidence>
<name>A0ABV4NHZ9_9GAMM</name>
<dbReference type="InterPro" id="IPR001579">
    <property type="entry name" value="Glyco_hydro_18_chit_AS"/>
</dbReference>
<proteinExistence type="inferred from homology"/>
<dbReference type="GO" id="GO:0016787">
    <property type="term" value="F:hydrolase activity"/>
    <property type="evidence" value="ECO:0007669"/>
    <property type="project" value="UniProtKB-KW"/>
</dbReference>
<comment type="caution">
    <text evidence="7">The sequence shown here is derived from an EMBL/GenBank/DDBJ whole genome shotgun (WGS) entry which is preliminary data.</text>
</comment>
<evidence type="ECO:0000259" key="6">
    <source>
        <dbReference type="PROSITE" id="PS51910"/>
    </source>
</evidence>
<reference evidence="7 8" key="1">
    <citation type="submission" date="2024-08" db="EMBL/GenBank/DDBJ databases">
        <authorList>
            <person name="Ishaq N."/>
        </authorList>
    </citation>
    <scope>NUCLEOTIDE SEQUENCE [LARGE SCALE GENOMIC DNA]</scope>
    <source>
        <strain evidence="7 8">JCM 30400</strain>
    </source>
</reference>